<gene>
    <name evidence="1" type="ORF">MEUPH1_LOCUS28961</name>
</gene>
<protein>
    <recommendedName>
        <fullName evidence="3">MULE transposase domain-containing protein</fullName>
    </recommendedName>
</protein>
<dbReference type="AlphaFoldDB" id="A0AAV0Y3P3"/>
<dbReference type="EMBL" id="CARXXK010001339">
    <property type="protein sequence ID" value="CAI6375465.1"/>
    <property type="molecule type" value="Genomic_DNA"/>
</dbReference>
<evidence type="ECO:0000313" key="1">
    <source>
        <dbReference type="EMBL" id="CAI6375465.1"/>
    </source>
</evidence>
<dbReference type="Proteomes" id="UP001160148">
    <property type="component" value="Unassembled WGS sequence"/>
</dbReference>
<keyword evidence="2" id="KW-1185">Reference proteome</keyword>
<sequence>MLRRTEANDLMEFDDKEPSHLPTANALRIIKCKAVKDQREEDDPILAICKMKYLHPYINIIKDIGYDRFYVHYWTAPEINVNRKYVQHNNISTICIDATGRLVKKPTLKSEKKTRNILLYEIAIHDKTIKAQYSISHMLSEKHNNNSIYNWLIEWIRYGAPYPKQVITDMSLALSDPMSLTEDILLY</sequence>
<name>A0AAV0Y3P3_9HEMI</name>
<reference evidence="1 2" key="1">
    <citation type="submission" date="2023-01" db="EMBL/GenBank/DDBJ databases">
        <authorList>
            <person name="Whitehead M."/>
        </authorList>
    </citation>
    <scope>NUCLEOTIDE SEQUENCE [LARGE SCALE GENOMIC DNA]</scope>
</reference>
<evidence type="ECO:0008006" key="3">
    <source>
        <dbReference type="Google" id="ProtNLM"/>
    </source>
</evidence>
<accession>A0AAV0Y3P3</accession>
<proteinExistence type="predicted"/>
<organism evidence="1 2">
    <name type="scientific">Macrosiphum euphorbiae</name>
    <name type="common">potato aphid</name>
    <dbReference type="NCBI Taxonomy" id="13131"/>
    <lineage>
        <taxon>Eukaryota</taxon>
        <taxon>Metazoa</taxon>
        <taxon>Ecdysozoa</taxon>
        <taxon>Arthropoda</taxon>
        <taxon>Hexapoda</taxon>
        <taxon>Insecta</taxon>
        <taxon>Pterygota</taxon>
        <taxon>Neoptera</taxon>
        <taxon>Paraneoptera</taxon>
        <taxon>Hemiptera</taxon>
        <taxon>Sternorrhyncha</taxon>
        <taxon>Aphidomorpha</taxon>
        <taxon>Aphidoidea</taxon>
        <taxon>Aphididae</taxon>
        <taxon>Macrosiphini</taxon>
        <taxon>Macrosiphum</taxon>
    </lineage>
</organism>
<comment type="caution">
    <text evidence="1">The sequence shown here is derived from an EMBL/GenBank/DDBJ whole genome shotgun (WGS) entry which is preliminary data.</text>
</comment>
<evidence type="ECO:0000313" key="2">
    <source>
        <dbReference type="Proteomes" id="UP001160148"/>
    </source>
</evidence>